<evidence type="ECO:0000256" key="1">
    <source>
        <dbReference type="ARBA" id="ARBA00008918"/>
    </source>
</evidence>
<proteinExistence type="inferred from homology"/>
<feature type="region of interest" description="Disordered" evidence="2">
    <location>
        <begin position="1"/>
        <end position="23"/>
    </location>
</feature>
<dbReference type="CDD" id="cd07817">
    <property type="entry name" value="SRPBCC_8"/>
    <property type="match status" value="1"/>
</dbReference>
<protein>
    <recommendedName>
        <fullName evidence="3">Coenzyme Q-binding protein COQ10 START domain-containing protein</fullName>
    </recommendedName>
</protein>
<dbReference type="PANTHER" id="PTHR33824">
    <property type="entry name" value="POLYKETIDE CYCLASE/DEHYDRASE AND LIPID TRANSPORT SUPERFAMILY PROTEIN"/>
    <property type="match status" value="1"/>
</dbReference>
<dbReference type="OrthoDB" id="9797595at2"/>
<feature type="domain" description="Coenzyme Q-binding protein COQ10 START" evidence="3">
    <location>
        <begin position="114"/>
        <end position="225"/>
    </location>
</feature>
<dbReference type="EMBL" id="ANAH02000009">
    <property type="protein sequence ID" value="EPX61612.1"/>
    <property type="molecule type" value="Genomic_DNA"/>
</dbReference>
<dbReference type="SUPFAM" id="SSF55961">
    <property type="entry name" value="Bet v1-like"/>
    <property type="match status" value="1"/>
</dbReference>
<accession>S9PGV9</accession>
<dbReference type="InterPro" id="IPR047137">
    <property type="entry name" value="ORF3"/>
</dbReference>
<dbReference type="Pfam" id="PF03364">
    <property type="entry name" value="Polyketide_cyc"/>
    <property type="match status" value="1"/>
</dbReference>
<evidence type="ECO:0000256" key="2">
    <source>
        <dbReference type="SAM" id="MobiDB-lite"/>
    </source>
</evidence>
<name>S9PGV9_CYSF2</name>
<comment type="caution">
    <text evidence="4">The sequence shown here is derived from an EMBL/GenBank/DDBJ whole genome shotgun (WGS) entry which is preliminary data.</text>
</comment>
<comment type="similarity">
    <text evidence="1">Belongs to the ribosome association toxin RatA family.</text>
</comment>
<gene>
    <name evidence="4" type="ORF">D187_010231</name>
</gene>
<organism evidence="4 5">
    <name type="scientific">Cystobacter fuscus (strain ATCC 25194 / DSM 2262 / NBRC 100088 / M29)</name>
    <dbReference type="NCBI Taxonomy" id="1242864"/>
    <lineage>
        <taxon>Bacteria</taxon>
        <taxon>Pseudomonadati</taxon>
        <taxon>Myxococcota</taxon>
        <taxon>Myxococcia</taxon>
        <taxon>Myxococcales</taxon>
        <taxon>Cystobacterineae</taxon>
        <taxon>Archangiaceae</taxon>
        <taxon>Cystobacter</taxon>
    </lineage>
</organism>
<dbReference type="Proteomes" id="UP000011682">
    <property type="component" value="Unassembled WGS sequence"/>
</dbReference>
<sequence length="266" mass="29176">MAAEALASGRAGRSRHEEGAQRHMKALVQDEATRLTARVDKEQLEKMASVVLGGALLTLGLQRRSLGGTVMALASSGLLYRGLRGLRQLTSSPRDRREEGARTETPSVQHAITIGKPADELYRLWREPGTLAQVMSHFAELSTTSAEYTHWRVSGPLGQDLEWDTRIEEERAGELLRWESVEGALLPNQGLVSFRPAPGNWGTEVTLHLDFQPPGGALGEAVMTRLLAVPDLLVNRALRRFKSLAETGEIPTTERNPSARQGAHLH</sequence>
<keyword evidence="5" id="KW-1185">Reference proteome</keyword>
<evidence type="ECO:0000313" key="5">
    <source>
        <dbReference type="Proteomes" id="UP000011682"/>
    </source>
</evidence>
<dbReference type="InterPro" id="IPR005031">
    <property type="entry name" value="COQ10_START"/>
</dbReference>
<evidence type="ECO:0000313" key="4">
    <source>
        <dbReference type="EMBL" id="EPX61612.1"/>
    </source>
</evidence>
<dbReference type="AlphaFoldDB" id="S9PGV9"/>
<reference evidence="4" key="1">
    <citation type="submission" date="2013-05" db="EMBL/GenBank/DDBJ databases">
        <title>Genome assembly of Cystobacter fuscus DSM 2262.</title>
        <authorList>
            <person name="Sharma G."/>
            <person name="Khatri I."/>
            <person name="Kaur C."/>
            <person name="Mayilraj S."/>
            <person name="Subramanian S."/>
        </authorList>
    </citation>
    <scope>NUCLEOTIDE SEQUENCE [LARGE SCALE GENOMIC DNA]</scope>
    <source>
        <strain evidence="4">DSM 2262</strain>
    </source>
</reference>
<dbReference type="Gene3D" id="3.30.530.20">
    <property type="match status" value="1"/>
</dbReference>
<dbReference type="eggNOG" id="COG5637">
    <property type="taxonomic scope" value="Bacteria"/>
</dbReference>
<dbReference type="PANTHER" id="PTHR33824:SF7">
    <property type="entry name" value="POLYKETIDE CYCLASE_DEHYDRASE AND LIPID TRANSPORT SUPERFAMILY PROTEIN"/>
    <property type="match status" value="1"/>
</dbReference>
<dbReference type="InterPro" id="IPR023393">
    <property type="entry name" value="START-like_dom_sf"/>
</dbReference>
<evidence type="ECO:0000259" key="3">
    <source>
        <dbReference type="Pfam" id="PF03364"/>
    </source>
</evidence>